<protein>
    <submittedName>
        <fullName evidence="6">Dipeptide-binding ABC transporter, periplasmic substrate-binding component</fullName>
    </submittedName>
</protein>
<evidence type="ECO:0000313" key="6">
    <source>
        <dbReference type="EMBL" id="STS81378.1"/>
    </source>
</evidence>
<dbReference type="EMBL" id="UGKQ01000007">
    <property type="protein sequence ID" value="STS81378.1"/>
    <property type="molecule type" value="Genomic_DNA"/>
</dbReference>
<evidence type="ECO:0000259" key="5">
    <source>
        <dbReference type="Pfam" id="PF00496"/>
    </source>
</evidence>
<feature type="signal peptide" evidence="4">
    <location>
        <begin position="1"/>
        <end position="26"/>
    </location>
</feature>
<gene>
    <name evidence="6" type="primary">gsiB_1</name>
    <name evidence="6" type="ORF">NCTC9140_03115</name>
</gene>
<feature type="chain" id="PRO_5016607450" evidence="4">
    <location>
        <begin position="27"/>
        <end position="272"/>
    </location>
</feature>
<evidence type="ECO:0000256" key="3">
    <source>
        <dbReference type="ARBA" id="ARBA00022729"/>
    </source>
</evidence>
<dbReference type="SUPFAM" id="SSF53850">
    <property type="entry name" value="Periplasmic binding protein-like II"/>
    <property type="match status" value="1"/>
</dbReference>
<evidence type="ECO:0000256" key="2">
    <source>
        <dbReference type="ARBA" id="ARBA00005695"/>
    </source>
</evidence>
<dbReference type="FunFam" id="3.40.190.10:FF:000094">
    <property type="entry name" value="Glutathione ABC transporter substrate-binding protein GsiB"/>
    <property type="match status" value="1"/>
</dbReference>
<name>A0A377TS92_KLEPN</name>
<dbReference type="Gene3D" id="3.40.190.10">
    <property type="entry name" value="Periplasmic binding protein-like II"/>
    <property type="match status" value="1"/>
</dbReference>
<dbReference type="GO" id="GO:0030288">
    <property type="term" value="C:outer membrane-bounded periplasmic space"/>
    <property type="evidence" value="ECO:0007669"/>
    <property type="project" value="TreeGrafter"/>
</dbReference>
<dbReference type="AlphaFoldDB" id="A0A377TS92"/>
<dbReference type="PANTHER" id="PTHR30290:SF32">
    <property type="entry name" value="GLUTATHIONE-BINDING PROTEIN GSIB"/>
    <property type="match status" value="1"/>
</dbReference>
<evidence type="ECO:0000256" key="1">
    <source>
        <dbReference type="ARBA" id="ARBA00004418"/>
    </source>
</evidence>
<feature type="domain" description="Solute-binding protein family 5" evidence="5">
    <location>
        <begin position="71"/>
        <end position="260"/>
    </location>
</feature>
<evidence type="ECO:0000313" key="7">
    <source>
        <dbReference type="Proteomes" id="UP000254938"/>
    </source>
</evidence>
<dbReference type="GO" id="GO:0042938">
    <property type="term" value="P:dipeptide transport"/>
    <property type="evidence" value="ECO:0007669"/>
    <property type="project" value="TreeGrafter"/>
</dbReference>
<dbReference type="GO" id="GO:1904680">
    <property type="term" value="F:peptide transmembrane transporter activity"/>
    <property type="evidence" value="ECO:0007669"/>
    <property type="project" value="TreeGrafter"/>
</dbReference>
<reference evidence="6 7" key="1">
    <citation type="submission" date="2018-06" db="EMBL/GenBank/DDBJ databases">
        <authorList>
            <consortium name="Pathogen Informatics"/>
            <person name="Doyle S."/>
        </authorList>
    </citation>
    <scope>NUCLEOTIDE SEQUENCE [LARGE SCALE GENOMIC DNA]</scope>
    <source>
        <strain evidence="6 7">NCTC9140</strain>
    </source>
</reference>
<sequence length="272" mass="29680">MTQPVSRKWWLALSIAAALASAPAFAAKDVVVAVGSNFTTLDPYDANDTLSQAVAKSFYQGLFGLDKEMKLQNVLAESYTVSPDGLVYTIKLHSGVKFQDGTDFNAEAVKANLDRASNPDNHLKRYNLYKNIASTEAVDPTTVKIALKQPFSAFINILAHPATAMISPAALKKYGKDIGFHPVGTGPYKLDTWNQTDFVKVSKFDGYWQPGLPKLDSITWRPVVDNNTRAAMLQTGEAQFAFPIPYEQAPLLAKNSKLELVASRRSCSATSA</sequence>
<organism evidence="6 7">
    <name type="scientific">Klebsiella pneumoniae</name>
    <dbReference type="NCBI Taxonomy" id="573"/>
    <lineage>
        <taxon>Bacteria</taxon>
        <taxon>Pseudomonadati</taxon>
        <taxon>Pseudomonadota</taxon>
        <taxon>Gammaproteobacteria</taxon>
        <taxon>Enterobacterales</taxon>
        <taxon>Enterobacteriaceae</taxon>
        <taxon>Klebsiella/Raoultella group</taxon>
        <taxon>Klebsiella</taxon>
        <taxon>Klebsiella pneumoniae complex</taxon>
    </lineage>
</organism>
<dbReference type="InterPro" id="IPR039424">
    <property type="entry name" value="SBP_5"/>
</dbReference>
<keyword evidence="3 4" id="KW-0732">Signal</keyword>
<dbReference type="InterPro" id="IPR000914">
    <property type="entry name" value="SBP_5_dom"/>
</dbReference>
<evidence type="ECO:0000256" key="4">
    <source>
        <dbReference type="SAM" id="SignalP"/>
    </source>
</evidence>
<dbReference type="PANTHER" id="PTHR30290">
    <property type="entry name" value="PERIPLASMIC BINDING COMPONENT OF ABC TRANSPORTER"/>
    <property type="match status" value="1"/>
</dbReference>
<dbReference type="Proteomes" id="UP000254938">
    <property type="component" value="Unassembled WGS sequence"/>
</dbReference>
<comment type="similarity">
    <text evidence="2">Belongs to the bacterial solute-binding protein 5 family.</text>
</comment>
<proteinExistence type="inferred from homology"/>
<comment type="subcellular location">
    <subcellularLocation>
        <location evidence="1">Periplasm</location>
    </subcellularLocation>
</comment>
<accession>A0A377TS92</accession>
<dbReference type="Gene3D" id="3.90.76.10">
    <property type="entry name" value="Dipeptide-binding Protein, Domain 1"/>
    <property type="match status" value="1"/>
</dbReference>
<dbReference type="Pfam" id="PF00496">
    <property type="entry name" value="SBP_bac_5"/>
    <property type="match status" value="1"/>
</dbReference>